<dbReference type="PANTHER" id="PTHR33387:SF3">
    <property type="entry name" value="DUF985 DOMAIN-CONTAINING PROTEIN"/>
    <property type="match status" value="1"/>
</dbReference>
<dbReference type="HOGENOM" id="CLU_088365_1_1_5"/>
<dbReference type="InterPro" id="IPR009327">
    <property type="entry name" value="Cupin_DUF985"/>
</dbReference>
<proteinExistence type="predicted"/>
<reference evidence="2 3" key="1">
    <citation type="journal article" date="2005" name="DNA Res.">
        <title>Complete genome sequence of the facultative anaerobic magnetotactic bacterium Magnetospirillum sp. strain AMB-1.</title>
        <authorList>
            <person name="Matsunaga T."/>
            <person name="Okamura Y."/>
            <person name="Fukuda Y."/>
            <person name="Wahyudi A.T."/>
            <person name="Murase Y."/>
            <person name="Takeyama H."/>
        </authorList>
    </citation>
    <scope>NUCLEOTIDE SEQUENCE [LARGE SCALE GENOMIC DNA]</scope>
    <source>
        <strain evidence="3">ATCC 700264 / AMB-1</strain>
    </source>
</reference>
<dbReference type="EMBL" id="AP007255">
    <property type="protein sequence ID" value="BAE49592.1"/>
    <property type="molecule type" value="Genomic_DNA"/>
</dbReference>
<dbReference type="STRING" id="342108.amb0788"/>
<protein>
    <submittedName>
        <fullName evidence="2">Uncharacterized conserved protein</fullName>
    </submittedName>
</protein>
<organism evidence="2 3">
    <name type="scientific">Paramagnetospirillum magneticum (strain ATCC 700264 / AMB-1)</name>
    <name type="common">Magnetospirillum magneticum</name>
    <dbReference type="NCBI Taxonomy" id="342108"/>
    <lineage>
        <taxon>Bacteria</taxon>
        <taxon>Pseudomonadati</taxon>
        <taxon>Pseudomonadota</taxon>
        <taxon>Alphaproteobacteria</taxon>
        <taxon>Rhodospirillales</taxon>
        <taxon>Magnetospirillaceae</taxon>
        <taxon>Paramagnetospirillum</taxon>
    </lineage>
</organism>
<dbReference type="InterPro" id="IPR011051">
    <property type="entry name" value="RmlC_Cupin_sf"/>
</dbReference>
<accession>Q2W983</accession>
<name>Q2W983_PARM1</name>
<dbReference type="InterPro" id="IPR014710">
    <property type="entry name" value="RmlC-like_jellyroll"/>
</dbReference>
<dbReference type="Proteomes" id="UP000007058">
    <property type="component" value="Chromosome"/>
</dbReference>
<evidence type="ECO:0000313" key="2">
    <source>
        <dbReference type="EMBL" id="BAE49592.1"/>
    </source>
</evidence>
<feature type="domain" description="DUF985" evidence="1">
    <location>
        <begin position="6"/>
        <end position="133"/>
    </location>
</feature>
<dbReference type="InterPro" id="IPR039935">
    <property type="entry name" value="YML079W-like"/>
</dbReference>
<evidence type="ECO:0000259" key="1">
    <source>
        <dbReference type="Pfam" id="PF06172"/>
    </source>
</evidence>
<dbReference type="CDD" id="cd06121">
    <property type="entry name" value="cupin_YML079wp"/>
    <property type="match status" value="1"/>
</dbReference>
<dbReference type="Pfam" id="PF06172">
    <property type="entry name" value="Cupin_5"/>
    <property type="match status" value="1"/>
</dbReference>
<keyword evidence="3" id="KW-1185">Reference proteome</keyword>
<dbReference type="AlphaFoldDB" id="Q2W983"/>
<dbReference type="KEGG" id="mag:amb0788"/>
<gene>
    <name evidence="2" type="ordered locus">amb0788</name>
</gene>
<sequence length="141" mass="15166">MPDAEAIIARLGLQPHPEGGHYAETWRHVPEGGGRGAGTAIYYLLKAGERSHWHRVDATEIWHYHAGDPLRLLLSEDGRGVRGVLLGPDVLAGHMPQVIVPPGCWQAAEPTGAWTLVGCTVSPAFEFGGFEMAPKGWSPGQ</sequence>
<dbReference type="Gene3D" id="2.60.120.10">
    <property type="entry name" value="Jelly Rolls"/>
    <property type="match status" value="1"/>
</dbReference>
<dbReference type="RefSeq" id="WP_011383231.1">
    <property type="nucleotide sequence ID" value="NC_007626.1"/>
</dbReference>
<dbReference type="SUPFAM" id="SSF51182">
    <property type="entry name" value="RmlC-like cupins"/>
    <property type="match status" value="1"/>
</dbReference>
<dbReference type="OrthoDB" id="9798288at2"/>
<evidence type="ECO:0000313" key="3">
    <source>
        <dbReference type="Proteomes" id="UP000007058"/>
    </source>
</evidence>
<dbReference type="PANTHER" id="PTHR33387">
    <property type="entry name" value="RMLC-LIKE JELLY ROLL FOLD PROTEIN"/>
    <property type="match status" value="1"/>
</dbReference>